<dbReference type="InterPro" id="IPR057930">
    <property type="entry name" value="Antitoxin_put"/>
</dbReference>
<dbReference type="EMBL" id="WMIA01000011">
    <property type="protein sequence ID" value="MTF39235.1"/>
    <property type="molecule type" value="Genomic_DNA"/>
</dbReference>
<evidence type="ECO:0000313" key="2">
    <source>
        <dbReference type="Proteomes" id="UP000437131"/>
    </source>
</evidence>
<comment type="caution">
    <text evidence="1">The sequence shown here is derived from an EMBL/GenBank/DDBJ whole genome shotgun (WGS) entry which is preliminary data.</text>
</comment>
<protein>
    <submittedName>
        <fullName evidence="1">Uncharacterized protein</fullName>
    </submittedName>
</protein>
<organism evidence="1 2">
    <name type="scientific">Cyanobacterium aponinum 0216</name>
    <dbReference type="NCBI Taxonomy" id="2676140"/>
    <lineage>
        <taxon>Bacteria</taxon>
        <taxon>Bacillati</taxon>
        <taxon>Cyanobacteriota</taxon>
        <taxon>Cyanophyceae</taxon>
        <taxon>Oscillatoriophycideae</taxon>
        <taxon>Chroococcales</taxon>
        <taxon>Geminocystaceae</taxon>
        <taxon>Cyanobacterium</taxon>
    </lineage>
</organism>
<proteinExistence type="predicted"/>
<gene>
    <name evidence="1" type="ORF">GGC33_09865</name>
</gene>
<dbReference type="Proteomes" id="UP000437131">
    <property type="component" value="Unassembled WGS sequence"/>
</dbReference>
<evidence type="ECO:0000313" key="1">
    <source>
        <dbReference type="EMBL" id="MTF39235.1"/>
    </source>
</evidence>
<dbReference type="Pfam" id="PF25734">
    <property type="entry name" value="RelB_like_antitoxin"/>
    <property type="match status" value="1"/>
</dbReference>
<accession>A0A844GYK6</accession>
<dbReference type="RefSeq" id="WP_015220808.1">
    <property type="nucleotide sequence ID" value="NZ_WMIA01000011.1"/>
</dbReference>
<name>A0A844GYK6_9CHRO</name>
<reference evidence="1 2" key="1">
    <citation type="submission" date="2019-11" db="EMBL/GenBank/DDBJ databases">
        <title>Isolation of a new High Light Tolerant Cyanobacteria.</title>
        <authorList>
            <person name="Dobson Z."/>
            <person name="Vaughn N."/>
            <person name="Vaughn M."/>
            <person name="Fromme P."/>
            <person name="Mazor Y."/>
        </authorList>
    </citation>
    <scope>NUCLEOTIDE SEQUENCE [LARGE SCALE GENOMIC DNA]</scope>
    <source>
        <strain evidence="1 2">0216</strain>
    </source>
</reference>
<sequence length="70" mass="8227">MISKTIDLSEEKIKELLKEVLIELMETKKDDFQELFLEVIEEIGLKNAIKEGRKNDFVAEEDIFLLLENN</sequence>
<dbReference type="AlphaFoldDB" id="A0A844GYK6"/>